<feature type="region of interest" description="Disordered" evidence="1">
    <location>
        <begin position="187"/>
        <end position="209"/>
    </location>
</feature>
<dbReference type="EMBL" id="JACHNA010000001">
    <property type="protein sequence ID" value="MBB4736204.1"/>
    <property type="molecule type" value="Genomic_DNA"/>
</dbReference>
<sequence>MFDNASAPASVVVPVHTATGLAPEQIKAMTMDRWVPSIRGYRVQRRHGWKLHPHQWWICPQCTVKTGYQSLRWRLALQPVCLRCHTYLVDPENPQIPRPVPEATLKIVQSYDRILDDALSGSLSARQRLSGLRKTCKGMAQAMAHDQQPASAGAQPSTLTWWGAYPCGDPVTVGHLMTLTRAMVTRGPARGRTGPRRDRPLQSERAVSGATVTAMSRARLRATVTKLADWSQSTGLSPRHVPTITQPGLHAPGRRPSMVAQTGTTLALHMLLDEATGTPVSSARTRAAHGLSGEPLEHRLLHAVITRGGLDEDQQRLLLQTAEDLITDGLIDFRLRRTVFRSQPHLPRLPTPAHWIPAGEEFSAETMTRAWIWMHVARGHPQHGPVPSVRLDEIDDFDHLLDPETRMHLHESAAAQIDGPGLADILTTTTTHNRRARQQDLREHAG</sequence>
<accession>A0A7W7M420</accession>
<keyword evidence="3" id="KW-1185">Reference proteome</keyword>
<evidence type="ECO:0000256" key="1">
    <source>
        <dbReference type="SAM" id="MobiDB-lite"/>
    </source>
</evidence>
<comment type="caution">
    <text evidence="2">The sequence shown here is derived from an EMBL/GenBank/DDBJ whole genome shotgun (WGS) entry which is preliminary data.</text>
</comment>
<evidence type="ECO:0008006" key="4">
    <source>
        <dbReference type="Google" id="ProtNLM"/>
    </source>
</evidence>
<evidence type="ECO:0000313" key="3">
    <source>
        <dbReference type="Proteomes" id="UP000540191"/>
    </source>
</evidence>
<dbReference type="Proteomes" id="UP000540191">
    <property type="component" value="Unassembled WGS sequence"/>
</dbReference>
<feature type="region of interest" description="Disordered" evidence="1">
    <location>
        <begin position="231"/>
        <end position="256"/>
    </location>
</feature>
<dbReference type="AlphaFoldDB" id="A0A7W7M420"/>
<name>A0A7W7M420_9MICC</name>
<proteinExistence type="predicted"/>
<protein>
    <recommendedName>
        <fullName evidence="4">TniQ protein</fullName>
    </recommendedName>
</protein>
<organism evidence="2 3">
    <name type="scientific">Micrococcus cohnii</name>
    <dbReference type="NCBI Taxonomy" id="993416"/>
    <lineage>
        <taxon>Bacteria</taxon>
        <taxon>Bacillati</taxon>
        <taxon>Actinomycetota</taxon>
        <taxon>Actinomycetes</taxon>
        <taxon>Micrococcales</taxon>
        <taxon>Micrococcaceae</taxon>
        <taxon>Micrococcus</taxon>
    </lineage>
</organism>
<evidence type="ECO:0000313" key="2">
    <source>
        <dbReference type="EMBL" id="MBB4736204.1"/>
    </source>
</evidence>
<reference evidence="2 3" key="1">
    <citation type="submission" date="2020-08" db="EMBL/GenBank/DDBJ databases">
        <title>Sequencing the genomes of 1000 actinobacteria strains.</title>
        <authorList>
            <person name="Klenk H.-P."/>
        </authorList>
    </citation>
    <scope>NUCLEOTIDE SEQUENCE [LARGE SCALE GENOMIC DNA]</scope>
    <source>
        <strain evidence="2 3">DSM 23974</strain>
    </source>
</reference>
<gene>
    <name evidence="2" type="ORF">HDA30_001712</name>
</gene>